<reference evidence="1" key="2">
    <citation type="submission" date="2020-09" db="EMBL/GenBank/DDBJ databases">
        <authorList>
            <person name="Sun Q."/>
            <person name="Ohkuma M."/>
        </authorList>
    </citation>
    <scope>NUCLEOTIDE SEQUENCE</scope>
    <source>
        <strain evidence="1">JCM 3172</strain>
    </source>
</reference>
<dbReference type="AlphaFoldDB" id="A0A918LSC3"/>
<dbReference type="InterPro" id="IPR023393">
    <property type="entry name" value="START-like_dom_sf"/>
</dbReference>
<organism evidence="1 2">
    <name type="scientific">Streptomyces purpureus</name>
    <dbReference type="NCBI Taxonomy" id="1951"/>
    <lineage>
        <taxon>Bacteria</taxon>
        <taxon>Bacillati</taxon>
        <taxon>Actinomycetota</taxon>
        <taxon>Actinomycetes</taxon>
        <taxon>Kitasatosporales</taxon>
        <taxon>Streptomycetaceae</taxon>
        <taxon>Streptomyces</taxon>
    </lineage>
</organism>
<dbReference type="EMBL" id="BMQQ01000018">
    <property type="protein sequence ID" value="GGT46288.1"/>
    <property type="molecule type" value="Genomic_DNA"/>
</dbReference>
<reference evidence="1" key="1">
    <citation type="journal article" date="2014" name="Int. J. Syst. Evol. Microbiol.">
        <title>Complete genome sequence of Corynebacterium casei LMG S-19264T (=DSM 44701T), isolated from a smear-ripened cheese.</title>
        <authorList>
            <consortium name="US DOE Joint Genome Institute (JGI-PGF)"/>
            <person name="Walter F."/>
            <person name="Albersmeier A."/>
            <person name="Kalinowski J."/>
            <person name="Ruckert C."/>
        </authorList>
    </citation>
    <scope>NUCLEOTIDE SEQUENCE</scope>
    <source>
        <strain evidence="1">JCM 3172</strain>
    </source>
</reference>
<proteinExistence type="predicted"/>
<keyword evidence="2" id="KW-1185">Reference proteome</keyword>
<comment type="caution">
    <text evidence="1">The sequence shown here is derived from an EMBL/GenBank/DDBJ whole genome shotgun (WGS) entry which is preliminary data.</text>
</comment>
<gene>
    <name evidence="1" type="ORF">GCM10014713_45340</name>
</gene>
<dbReference type="Proteomes" id="UP000619486">
    <property type="component" value="Unassembled WGS sequence"/>
</dbReference>
<sequence length="150" mass="16872">MNRHDIRFTGAWRAPLAPDAVYAKLADVGAYPSWWPAFRSVRQTGERECEFVIGSLLPYELTARLTPVVEDPVARVLEAAVDGDIAGSVRWAVEPDEHDGCLARFTEHVTVRRPALRRWMPLARPFFHLNHALAMRSGRLGLTAWAAQAR</sequence>
<protein>
    <submittedName>
        <fullName evidence="1">Polyketide cyclase</fullName>
    </submittedName>
</protein>
<dbReference type="InterPro" id="IPR019587">
    <property type="entry name" value="Polyketide_cyclase/dehydratase"/>
</dbReference>
<evidence type="ECO:0000313" key="2">
    <source>
        <dbReference type="Proteomes" id="UP000619486"/>
    </source>
</evidence>
<accession>A0A918LSC3</accession>
<dbReference type="SUPFAM" id="SSF55961">
    <property type="entry name" value="Bet v1-like"/>
    <property type="match status" value="1"/>
</dbReference>
<dbReference type="Pfam" id="PF10604">
    <property type="entry name" value="Polyketide_cyc2"/>
    <property type="match status" value="1"/>
</dbReference>
<evidence type="ECO:0000313" key="1">
    <source>
        <dbReference type="EMBL" id="GGT46288.1"/>
    </source>
</evidence>
<dbReference type="Gene3D" id="3.30.530.20">
    <property type="match status" value="1"/>
</dbReference>
<name>A0A918LSC3_9ACTN</name>
<dbReference type="RefSeq" id="WP_189203377.1">
    <property type="nucleotide sequence ID" value="NZ_BMQQ01000018.1"/>
</dbReference>